<evidence type="ECO:0000256" key="1">
    <source>
        <dbReference type="ARBA" id="ARBA00004613"/>
    </source>
</evidence>
<dbReference type="EMBL" id="BFAA01019411">
    <property type="protein sequence ID" value="GCB82352.1"/>
    <property type="molecule type" value="Genomic_DNA"/>
</dbReference>
<evidence type="ECO:0000256" key="2">
    <source>
        <dbReference type="ARBA" id="ARBA00022525"/>
    </source>
</evidence>
<evidence type="ECO:0000313" key="6">
    <source>
        <dbReference type="Proteomes" id="UP000288216"/>
    </source>
</evidence>
<reference evidence="5 6" key="1">
    <citation type="journal article" date="2018" name="Nat. Ecol. Evol.">
        <title>Shark genomes provide insights into elasmobranch evolution and the origin of vertebrates.</title>
        <authorList>
            <person name="Hara Y"/>
            <person name="Yamaguchi K"/>
            <person name="Onimaru K"/>
            <person name="Kadota M"/>
            <person name="Koyanagi M"/>
            <person name="Keeley SD"/>
            <person name="Tatsumi K"/>
            <person name="Tanaka K"/>
            <person name="Motone F"/>
            <person name="Kageyama Y"/>
            <person name="Nozu R"/>
            <person name="Adachi N"/>
            <person name="Nishimura O"/>
            <person name="Nakagawa R"/>
            <person name="Tanegashima C"/>
            <person name="Kiyatake I"/>
            <person name="Matsumoto R"/>
            <person name="Murakumo K"/>
            <person name="Nishida K"/>
            <person name="Terakita A"/>
            <person name="Kuratani S"/>
            <person name="Sato K"/>
            <person name="Hyodo S Kuraku.S."/>
        </authorList>
    </citation>
    <scope>NUCLEOTIDE SEQUENCE [LARGE SCALE GENOMIC DNA]</scope>
</reference>
<evidence type="ECO:0000259" key="4">
    <source>
        <dbReference type="PROSITE" id="PS51461"/>
    </source>
</evidence>
<feature type="domain" description="Fibrillar collagen NC1" evidence="4">
    <location>
        <begin position="1"/>
        <end position="120"/>
    </location>
</feature>
<name>A0A401QAG1_SCYTO</name>
<dbReference type="PROSITE" id="PS51461">
    <property type="entry name" value="NC1_FIB"/>
    <property type="match status" value="1"/>
</dbReference>
<evidence type="ECO:0000313" key="5">
    <source>
        <dbReference type="EMBL" id="GCB82352.1"/>
    </source>
</evidence>
<dbReference type="GO" id="GO:0005581">
    <property type="term" value="C:collagen trimer"/>
    <property type="evidence" value="ECO:0007669"/>
    <property type="project" value="UniProtKB-KW"/>
</dbReference>
<evidence type="ECO:0000256" key="3">
    <source>
        <dbReference type="ARBA" id="ARBA00023119"/>
    </source>
</evidence>
<dbReference type="GO" id="GO:0005201">
    <property type="term" value="F:extracellular matrix structural constituent"/>
    <property type="evidence" value="ECO:0007669"/>
    <property type="project" value="InterPro"/>
</dbReference>
<dbReference type="Proteomes" id="UP000288216">
    <property type="component" value="Unassembled WGS sequence"/>
</dbReference>
<protein>
    <recommendedName>
        <fullName evidence="4">Fibrillar collagen NC1 domain-containing protein</fullName>
    </recommendedName>
</protein>
<dbReference type="Gene3D" id="2.60.120.1000">
    <property type="match status" value="1"/>
</dbReference>
<dbReference type="FunFam" id="2.60.120.1000:FF:000006">
    <property type="entry name" value="collagen alpha-1(XXVII) chain isoform X1"/>
    <property type="match status" value="1"/>
</dbReference>
<dbReference type="OMA" id="GRWHQTN"/>
<feature type="non-terminal residue" evidence="5">
    <location>
        <position position="1"/>
    </location>
</feature>
<dbReference type="STRING" id="75743.A0A401QAG1"/>
<gene>
    <name evidence="5" type="ORF">scyTo_0021589</name>
</gene>
<dbReference type="Pfam" id="PF01410">
    <property type="entry name" value="COLFI"/>
    <property type="match status" value="1"/>
</dbReference>
<keyword evidence="2" id="KW-0964">Secreted</keyword>
<sequence length="120" mass="13515">EFSVGRVQMNFLHLLSSEAVQHITIHCLNVPVWADGSADKPFKQAVKFKSWNGLMMEAGGQLVPKVVLDGCQIQDGRWHQTQFLFHTQDPNQLPIVGIYNLPQPKPGLHYHLEVGPVCFL</sequence>
<dbReference type="SMART" id="SM00038">
    <property type="entry name" value="COLFI"/>
    <property type="match status" value="1"/>
</dbReference>
<accession>A0A401QAG1</accession>
<dbReference type="GO" id="GO:0005576">
    <property type="term" value="C:extracellular region"/>
    <property type="evidence" value="ECO:0007669"/>
    <property type="project" value="UniProtKB-SubCell"/>
</dbReference>
<dbReference type="OrthoDB" id="8939548at2759"/>
<dbReference type="InterPro" id="IPR000885">
    <property type="entry name" value="Fib_collagen_C"/>
</dbReference>
<dbReference type="AlphaFoldDB" id="A0A401QAG1"/>
<proteinExistence type="predicted"/>
<comment type="subcellular location">
    <subcellularLocation>
        <location evidence="1">Secreted</location>
    </subcellularLocation>
</comment>
<comment type="caution">
    <text evidence="5">The sequence shown here is derived from an EMBL/GenBank/DDBJ whole genome shotgun (WGS) entry which is preliminary data.</text>
</comment>
<keyword evidence="3" id="KW-0176">Collagen</keyword>
<organism evidence="5 6">
    <name type="scientific">Scyliorhinus torazame</name>
    <name type="common">Cloudy catshark</name>
    <name type="synonym">Catulus torazame</name>
    <dbReference type="NCBI Taxonomy" id="75743"/>
    <lineage>
        <taxon>Eukaryota</taxon>
        <taxon>Metazoa</taxon>
        <taxon>Chordata</taxon>
        <taxon>Craniata</taxon>
        <taxon>Vertebrata</taxon>
        <taxon>Chondrichthyes</taxon>
        <taxon>Elasmobranchii</taxon>
        <taxon>Galeomorphii</taxon>
        <taxon>Galeoidea</taxon>
        <taxon>Carcharhiniformes</taxon>
        <taxon>Scyliorhinidae</taxon>
        <taxon>Scyliorhinus</taxon>
    </lineage>
</organism>
<keyword evidence="6" id="KW-1185">Reference proteome</keyword>